<gene>
    <name evidence="2" type="ORF">Zm00014a_019468</name>
</gene>
<dbReference type="EMBL" id="NCVQ01000003">
    <property type="protein sequence ID" value="PWZ41537.1"/>
    <property type="molecule type" value="Genomic_DNA"/>
</dbReference>
<dbReference type="Proteomes" id="UP000251960">
    <property type="component" value="Chromosome 2"/>
</dbReference>
<feature type="compositionally biased region" description="Pro residues" evidence="1">
    <location>
        <begin position="157"/>
        <end position="169"/>
    </location>
</feature>
<protein>
    <submittedName>
        <fullName evidence="2">Uncharacterized protein</fullName>
    </submittedName>
</protein>
<accession>A0A3L6G354</accession>
<feature type="region of interest" description="Disordered" evidence="1">
    <location>
        <begin position="1"/>
        <end position="53"/>
    </location>
</feature>
<feature type="non-terminal residue" evidence="2">
    <location>
        <position position="1"/>
    </location>
</feature>
<proteinExistence type="predicted"/>
<sequence length="234" mass="24949">PAPGHLSPEPHSPSPPPSFAHSRPLSLTSPSLRARQSAAATNHRRPSPFPRRRWSSAVLSATVSFASASATRDAPQFPLPLPISLYPRSPAVLRAAAEVRHRRPGPSSRHCRHRGVPGARLEVRNLPCPLPSFLLLSAALNSSPELINATAELLCRGPPPSGAPAPTQSPPDDSTRPPQPSRPLRSPQRPAERPRPSSPASSPPWRRAPPPLLAVGKAKAGHPTPRRSSQIGRP</sequence>
<evidence type="ECO:0000313" key="2">
    <source>
        <dbReference type="EMBL" id="PWZ41537.1"/>
    </source>
</evidence>
<name>A0A3L6G354_MAIZE</name>
<dbReference type="AlphaFoldDB" id="A0A3L6G354"/>
<feature type="compositionally biased region" description="Low complexity" evidence="1">
    <location>
        <begin position="19"/>
        <end position="33"/>
    </location>
</feature>
<comment type="caution">
    <text evidence="2">The sequence shown here is derived from an EMBL/GenBank/DDBJ whole genome shotgun (WGS) entry which is preliminary data.</text>
</comment>
<organism evidence="2">
    <name type="scientific">Zea mays</name>
    <name type="common">Maize</name>
    <dbReference type="NCBI Taxonomy" id="4577"/>
    <lineage>
        <taxon>Eukaryota</taxon>
        <taxon>Viridiplantae</taxon>
        <taxon>Streptophyta</taxon>
        <taxon>Embryophyta</taxon>
        <taxon>Tracheophyta</taxon>
        <taxon>Spermatophyta</taxon>
        <taxon>Magnoliopsida</taxon>
        <taxon>Liliopsida</taxon>
        <taxon>Poales</taxon>
        <taxon>Poaceae</taxon>
        <taxon>PACMAD clade</taxon>
        <taxon>Panicoideae</taxon>
        <taxon>Andropogonodae</taxon>
        <taxon>Andropogoneae</taxon>
        <taxon>Tripsacinae</taxon>
        <taxon>Zea</taxon>
    </lineage>
</organism>
<feature type="region of interest" description="Disordered" evidence="1">
    <location>
        <begin position="153"/>
        <end position="234"/>
    </location>
</feature>
<evidence type="ECO:0000256" key="1">
    <source>
        <dbReference type="SAM" id="MobiDB-lite"/>
    </source>
</evidence>
<reference evidence="2" key="1">
    <citation type="journal article" date="2018" name="Nat. Genet.">
        <title>Extensive intraspecific gene order and gene structural variations between Mo17 and other maize genomes.</title>
        <authorList>
            <person name="Sun S."/>
            <person name="Zhou Y."/>
            <person name="Chen J."/>
            <person name="Shi J."/>
            <person name="Zhao H."/>
            <person name="Zhao H."/>
            <person name="Song W."/>
            <person name="Zhang M."/>
            <person name="Cui Y."/>
            <person name="Dong X."/>
            <person name="Liu H."/>
            <person name="Ma X."/>
            <person name="Jiao Y."/>
            <person name="Wang B."/>
            <person name="Wei X."/>
            <person name="Stein J.C."/>
            <person name="Glaubitz J.C."/>
            <person name="Lu F."/>
            <person name="Yu G."/>
            <person name="Liang C."/>
            <person name="Fengler K."/>
            <person name="Li B."/>
            <person name="Rafalski A."/>
            <person name="Schnable P.S."/>
            <person name="Ware D.H."/>
            <person name="Buckler E.S."/>
            <person name="Lai J."/>
        </authorList>
    </citation>
    <scope>NUCLEOTIDE SEQUENCE [LARGE SCALE GENOMIC DNA]</scope>
    <source>
        <tissue evidence="2">Seedling</tissue>
    </source>
</reference>
<feature type="compositionally biased region" description="Basic residues" evidence="1">
    <location>
        <begin position="42"/>
        <end position="53"/>
    </location>
</feature>